<gene>
    <name evidence="1" type="ORF">CFS9_37850</name>
</gene>
<protein>
    <submittedName>
        <fullName evidence="1">Uncharacterized protein</fullName>
    </submittedName>
</protein>
<dbReference type="AlphaFoldDB" id="A0AAT9H6V4"/>
<name>A0AAT9H6V4_9FLAO</name>
<evidence type="ECO:0000313" key="1">
    <source>
        <dbReference type="EMBL" id="BFM45144.1"/>
    </source>
</evidence>
<organism evidence="1">
    <name type="scientific">Flavobacterium sp. CFS9</name>
    <dbReference type="NCBI Taxonomy" id="3143118"/>
    <lineage>
        <taxon>Bacteria</taxon>
        <taxon>Pseudomonadati</taxon>
        <taxon>Bacteroidota</taxon>
        <taxon>Flavobacteriia</taxon>
        <taxon>Flavobacteriales</taxon>
        <taxon>Flavobacteriaceae</taxon>
        <taxon>Flavobacterium</taxon>
    </lineage>
</organism>
<sequence length="157" mass="18463">MFNNNQLSKYMCVNGKEIKLCTCVPNGMSTIIHHKNSRKNRQKRRVDFTWTLEKCIGYSKTTMDGMGYMPENALTEDLTNEALLVCLNTRNCFDFEYQPSEKDNLQIFTPEGSLRRHLSFIFKNGEWIAESHMPFMYEMEKINFGKVTFEDKTENPF</sequence>
<dbReference type="EMBL" id="AP031573">
    <property type="protein sequence ID" value="BFM45144.1"/>
    <property type="molecule type" value="Genomic_DNA"/>
</dbReference>
<proteinExistence type="predicted"/>
<reference evidence="1" key="1">
    <citation type="submission" date="2024-05" db="EMBL/GenBank/DDBJ databases">
        <title>Whole-Genome Sequence of CFS9, a Potential Fish Probiotic Isolated from the Body Surface of Silurus asotus.</title>
        <authorList>
            <person name="Kojima M."/>
            <person name="Tobioka K."/>
            <person name="Yokota K."/>
            <person name="Nakatani H."/>
            <person name="Hori K."/>
            <person name="Tamaru Y."/>
            <person name="Okazaki F."/>
        </authorList>
    </citation>
    <scope>NUCLEOTIDE SEQUENCE</scope>
    <source>
        <strain evidence="1">CFS9</strain>
    </source>
</reference>
<accession>A0AAT9H6V4</accession>